<name>A0A0D2K3E6_9BACT</name>
<dbReference type="AlphaFoldDB" id="A0A0D2K3E6"/>
<comment type="caution">
    <text evidence="2">The sequence shown here is derived from an EMBL/GenBank/DDBJ whole genome shotgun (WGS) entry which is preliminary data.</text>
</comment>
<evidence type="ECO:0008006" key="4">
    <source>
        <dbReference type="Google" id="ProtNLM"/>
    </source>
</evidence>
<evidence type="ECO:0000256" key="1">
    <source>
        <dbReference type="SAM" id="SignalP"/>
    </source>
</evidence>
<dbReference type="InParanoid" id="A0A0D2K3E6"/>
<dbReference type="SUPFAM" id="SSF56935">
    <property type="entry name" value="Porins"/>
    <property type="match status" value="1"/>
</dbReference>
<evidence type="ECO:0000313" key="3">
    <source>
        <dbReference type="Proteomes" id="UP000032233"/>
    </source>
</evidence>
<reference evidence="2 3" key="1">
    <citation type="submission" date="2013-11" db="EMBL/GenBank/DDBJ databases">
        <title>Metagenomic analysis of a methanogenic consortium involved in long chain n-alkane degradation.</title>
        <authorList>
            <person name="Davidova I.A."/>
            <person name="Callaghan A.V."/>
            <person name="Wawrik B."/>
            <person name="Pruitt S."/>
            <person name="Marks C."/>
            <person name="Duncan K.E."/>
            <person name="Suflita J.M."/>
        </authorList>
    </citation>
    <scope>NUCLEOTIDE SEQUENCE [LARGE SCALE GENOMIC DNA]</scope>
    <source>
        <strain evidence="2 3">SPR</strain>
    </source>
</reference>
<dbReference type="STRING" id="1429043.X474_00985"/>
<gene>
    <name evidence="2" type="ORF">X474_00985</name>
</gene>
<proteinExistence type="predicted"/>
<keyword evidence="1" id="KW-0732">Signal</keyword>
<feature type="chain" id="PRO_5002256560" description="Porin" evidence="1">
    <location>
        <begin position="24"/>
        <end position="369"/>
    </location>
</feature>
<sequence length="369" mass="40909">MKKFFVLMLALAALVAMSVPAMAAEAPAPSIVLGARVNQTLGYQGKSEELTKNGKDDITGSFTDLVGNSYFRAKFTSADKKVGVMTEIGLKSSVGLRHAYGWYKIGNCKLLAGQTDNWIGAPYWGVHKLNAAPGDDLLGWGKMWAPRRPQVQLTWESGSYGVQVALEQAESVDAGSFVDVYNTIPRATVAFQYKSDVFSTTPGFNFVQYNMEGLSGGADDSFNVWAFILPVKIQAGAFRLLAEGHYGVNVDFGYSGYPSMARMVMKANGDYEDTTNYGGFLEASYKINALRVAFGFGYEYFSNDEWKDTLGCKEDNFSRQLFYVSLPYKVHRNFIVYPEFNYLNHGDNPSTGDDQGNEWVIGVLFRFIF</sequence>
<dbReference type="Proteomes" id="UP000032233">
    <property type="component" value="Unassembled WGS sequence"/>
</dbReference>
<accession>A0A0D2K3E6</accession>
<keyword evidence="3" id="KW-1185">Reference proteome</keyword>
<dbReference type="RefSeq" id="WP_044346155.1">
    <property type="nucleotide sequence ID" value="NZ_AZAC01000001.1"/>
</dbReference>
<protein>
    <recommendedName>
        <fullName evidence="4">Porin</fullName>
    </recommendedName>
</protein>
<organism evidence="2 3">
    <name type="scientific">Dethiosulfatarculus sandiegensis</name>
    <dbReference type="NCBI Taxonomy" id="1429043"/>
    <lineage>
        <taxon>Bacteria</taxon>
        <taxon>Pseudomonadati</taxon>
        <taxon>Thermodesulfobacteriota</taxon>
        <taxon>Desulfarculia</taxon>
        <taxon>Desulfarculales</taxon>
        <taxon>Desulfarculaceae</taxon>
        <taxon>Dethiosulfatarculus</taxon>
    </lineage>
</organism>
<feature type="signal peptide" evidence="1">
    <location>
        <begin position="1"/>
        <end position="23"/>
    </location>
</feature>
<evidence type="ECO:0000313" key="2">
    <source>
        <dbReference type="EMBL" id="KIX16080.1"/>
    </source>
</evidence>
<dbReference type="EMBL" id="AZAC01000001">
    <property type="protein sequence ID" value="KIX16080.1"/>
    <property type="molecule type" value="Genomic_DNA"/>
</dbReference>
<dbReference type="OrthoDB" id="5506275at2"/>